<evidence type="ECO:0000313" key="4">
    <source>
        <dbReference type="Proteomes" id="UP000030140"/>
    </source>
</evidence>
<proteinExistence type="predicted"/>
<reference evidence="3 4" key="1">
    <citation type="submission" date="2014-10" db="EMBL/GenBank/DDBJ databases">
        <title>Draft genome sequence of the proteorhodopsin-containing marine bacterium Dokdonia donghaensis.</title>
        <authorList>
            <person name="Gomez-Consarnau L."/>
            <person name="Gonzalez J.M."/>
            <person name="Riedel T."/>
            <person name="Jaenicke S."/>
            <person name="Wagner-Doebler I."/>
            <person name="Fuhrman J.A."/>
        </authorList>
    </citation>
    <scope>NUCLEOTIDE SEQUENCE [LARGE SCALE GENOMIC DNA]</scope>
    <source>
        <strain evidence="3 4">DSW-1</strain>
    </source>
</reference>
<dbReference type="PANTHER" id="PTHR14741">
    <property type="entry name" value="S-ADENOSYLMETHIONINE-DEPENDENT METHYLTRANSFERASE RELATED"/>
    <property type="match status" value="1"/>
</dbReference>
<dbReference type="SUPFAM" id="SSF53335">
    <property type="entry name" value="S-adenosyl-L-methionine-dependent methyltransferases"/>
    <property type="match status" value="1"/>
</dbReference>
<dbReference type="CDD" id="cd02440">
    <property type="entry name" value="AdoMet_MTases"/>
    <property type="match status" value="1"/>
</dbReference>
<dbReference type="Gene3D" id="1.10.10.1110">
    <property type="entry name" value="Methyltransferase PG1098, N-terminal domain"/>
    <property type="match status" value="1"/>
</dbReference>
<protein>
    <submittedName>
        <fullName evidence="3">Uncharacterized protein</fullName>
    </submittedName>
</protein>
<accession>A0A0A2GR09</accession>
<keyword evidence="4" id="KW-1185">Reference proteome</keyword>
<dbReference type="InterPro" id="IPR029063">
    <property type="entry name" value="SAM-dependent_MTases_sf"/>
</dbReference>
<dbReference type="Pfam" id="PF18096">
    <property type="entry name" value="Thump_like"/>
    <property type="match status" value="1"/>
</dbReference>
<dbReference type="Pfam" id="PF22013">
    <property type="entry name" value="PG_1098_Fer"/>
    <property type="match status" value="1"/>
</dbReference>
<dbReference type="InterPro" id="IPR041497">
    <property type="entry name" value="Thump-like"/>
</dbReference>
<feature type="domain" description="PG-1098 ferredoxin-like" evidence="2">
    <location>
        <begin position="278"/>
        <end position="318"/>
    </location>
</feature>
<dbReference type="InterPro" id="IPR054168">
    <property type="entry name" value="PG_1098_Fer"/>
</dbReference>
<dbReference type="Gene3D" id="3.40.50.150">
    <property type="entry name" value="Vaccinia Virus protein VP39"/>
    <property type="match status" value="1"/>
</dbReference>
<dbReference type="PATRIC" id="fig|1300343.5.peg.2230"/>
<dbReference type="AlphaFoldDB" id="A0A0A2GR09"/>
<dbReference type="Proteomes" id="UP000030140">
    <property type="component" value="Unassembled WGS sequence"/>
</dbReference>
<feature type="domain" description="THUMP-like" evidence="1">
    <location>
        <begin position="321"/>
        <end position="389"/>
    </location>
</feature>
<evidence type="ECO:0000313" key="3">
    <source>
        <dbReference type="EMBL" id="KGO05672.1"/>
    </source>
</evidence>
<evidence type="ECO:0000259" key="2">
    <source>
        <dbReference type="Pfam" id="PF22013"/>
    </source>
</evidence>
<gene>
    <name evidence="3" type="ORF">NV36_01610</name>
</gene>
<dbReference type="OrthoDB" id="1000417at2"/>
<sequence length="393" mass="44599">MNTALLQPEVRAYLQEHEQTPLHAFLLKGSPFKDITVQELAQQLEGKRKAKGKLPRWHNTADILFPPKLNMEQTSSEATASYKASIMQGTTLADGTGGFGIDTYHFAQTNKQVTHIEMDASLSRLAQSNTEVLKQENIEFIVDDSIHYFETCDTRFDTIFLDPGRRTDVKGKVFMLKDCLPNVPLYKNLLLSKCNTLWIKTSPILDIAAGIEELRSVTEIHIVAVKNEVKELLWKLTSQRYKDIKFTVINLQSSDPVVSFYHSDALNAQAVIETPQKYLYEPNSALMKSGAFNWVSTYFNVSKLHEHSHLYTSEELISFAGRRFVIEQIVPYSKRIAKELGITKANITTRNFPMQVDAIRKKLKIKDGGDVYLFFTTLDDGKKVVISTKKVAQ</sequence>
<name>A0A0A2GR09_9FLAO</name>
<evidence type="ECO:0000259" key="1">
    <source>
        <dbReference type="Pfam" id="PF18096"/>
    </source>
</evidence>
<dbReference type="RefSeq" id="WP_035324713.1">
    <property type="nucleotide sequence ID" value="NZ_CP015125.1"/>
</dbReference>
<dbReference type="PANTHER" id="PTHR14741:SF32">
    <property type="entry name" value="TRIMETHYLGUANOSINE SYNTHASE"/>
    <property type="match status" value="1"/>
</dbReference>
<dbReference type="KEGG" id="ddo:I597_2212"/>
<organism evidence="3 4">
    <name type="scientific">Dokdonia donghaensis DSW-1</name>
    <dbReference type="NCBI Taxonomy" id="1300343"/>
    <lineage>
        <taxon>Bacteria</taxon>
        <taxon>Pseudomonadati</taxon>
        <taxon>Bacteroidota</taxon>
        <taxon>Flavobacteriia</taxon>
        <taxon>Flavobacteriales</taxon>
        <taxon>Flavobacteriaceae</taxon>
        <taxon>Dokdonia</taxon>
    </lineage>
</organism>
<dbReference type="EMBL" id="JSAQ01000001">
    <property type="protein sequence ID" value="KGO05672.1"/>
    <property type="molecule type" value="Genomic_DNA"/>
</dbReference>
<comment type="caution">
    <text evidence="3">The sequence shown here is derived from an EMBL/GenBank/DDBJ whole genome shotgun (WGS) entry which is preliminary data.</text>
</comment>